<name>A0A9P4QPJ5_9PLEO</name>
<keyword evidence="2" id="KW-1185">Reference proteome</keyword>
<reference evidence="1" key="1">
    <citation type="journal article" date="2020" name="Stud. Mycol.">
        <title>101 Dothideomycetes genomes: a test case for predicting lifestyles and emergence of pathogens.</title>
        <authorList>
            <person name="Haridas S."/>
            <person name="Albert R."/>
            <person name="Binder M."/>
            <person name="Bloem J."/>
            <person name="Labutti K."/>
            <person name="Salamov A."/>
            <person name="Andreopoulos B."/>
            <person name="Baker S."/>
            <person name="Barry K."/>
            <person name="Bills G."/>
            <person name="Bluhm B."/>
            <person name="Cannon C."/>
            <person name="Castanera R."/>
            <person name="Culley D."/>
            <person name="Daum C."/>
            <person name="Ezra D."/>
            <person name="Gonzalez J."/>
            <person name="Henrissat B."/>
            <person name="Kuo A."/>
            <person name="Liang C."/>
            <person name="Lipzen A."/>
            <person name="Lutzoni F."/>
            <person name="Magnuson J."/>
            <person name="Mondo S."/>
            <person name="Nolan M."/>
            <person name="Ohm R."/>
            <person name="Pangilinan J."/>
            <person name="Park H.-J."/>
            <person name="Ramirez L."/>
            <person name="Alfaro M."/>
            <person name="Sun H."/>
            <person name="Tritt A."/>
            <person name="Yoshinaga Y."/>
            <person name="Zwiers L.-H."/>
            <person name="Turgeon B."/>
            <person name="Goodwin S."/>
            <person name="Spatafora J."/>
            <person name="Crous P."/>
            <person name="Grigoriev I."/>
        </authorList>
    </citation>
    <scope>NUCLEOTIDE SEQUENCE</scope>
    <source>
        <strain evidence="1">CBS 125425</strain>
    </source>
</reference>
<evidence type="ECO:0000313" key="2">
    <source>
        <dbReference type="Proteomes" id="UP000799444"/>
    </source>
</evidence>
<evidence type="ECO:0008006" key="3">
    <source>
        <dbReference type="Google" id="ProtNLM"/>
    </source>
</evidence>
<dbReference type="EMBL" id="ML996220">
    <property type="protein sequence ID" value="KAF2730314.1"/>
    <property type="molecule type" value="Genomic_DNA"/>
</dbReference>
<sequence>MPAVLPDLPAELIGEIASHLVTGQHRGYPGRQLCNLRRVSRVFSKATSHVFIRATFSERVVDICSGDLQRLIQVKSNPAYADAIQSLRFERRDATSLAVLSTLHSAAGDTTGGSMCLLDLPDLIHIQLAGLFQMLRNLRTLTIFTPLLYSHVASRSHYGHVHGRLNDGNMCSILLAAAGASSTRIETMSVCGTSDQDFGLSYAQLASLVDGDLLTLRVDKRPLSGFRNLRSLRLTLAIGNGSNPQIWTELLTSLLKQMPDLCTLHVSYQQYHSAWSGPILDTLERFRLSNLSAIGLANMYSPTEQLTRLLTTYQTTLTHLSLDNYCLTEGKGWKAVLTKVRGLDKGLSRLFLDRLSEQDRSVQLRPVIHVSLREKYTVRIDETESMTDALQDVLSTMQLVKGYIDGMQPLQSPL</sequence>
<gene>
    <name evidence="1" type="ORF">EJ04DRAFT_555489</name>
</gene>
<organism evidence="1 2">
    <name type="scientific">Polyplosphaeria fusca</name>
    <dbReference type="NCBI Taxonomy" id="682080"/>
    <lineage>
        <taxon>Eukaryota</taxon>
        <taxon>Fungi</taxon>
        <taxon>Dikarya</taxon>
        <taxon>Ascomycota</taxon>
        <taxon>Pezizomycotina</taxon>
        <taxon>Dothideomycetes</taxon>
        <taxon>Pleosporomycetidae</taxon>
        <taxon>Pleosporales</taxon>
        <taxon>Tetraplosphaeriaceae</taxon>
        <taxon>Polyplosphaeria</taxon>
    </lineage>
</organism>
<evidence type="ECO:0000313" key="1">
    <source>
        <dbReference type="EMBL" id="KAF2730314.1"/>
    </source>
</evidence>
<protein>
    <recommendedName>
        <fullName evidence="3">F-box domain-containing protein</fullName>
    </recommendedName>
</protein>
<accession>A0A9P4QPJ5</accession>
<dbReference type="Proteomes" id="UP000799444">
    <property type="component" value="Unassembled WGS sequence"/>
</dbReference>
<dbReference type="OrthoDB" id="3786742at2759"/>
<proteinExistence type="predicted"/>
<comment type="caution">
    <text evidence="1">The sequence shown here is derived from an EMBL/GenBank/DDBJ whole genome shotgun (WGS) entry which is preliminary data.</text>
</comment>
<dbReference type="AlphaFoldDB" id="A0A9P4QPJ5"/>